<feature type="region of interest" description="Disordered" evidence="1">
    <location>
        <begin position="437"/>
        <end position="459"/>
    </location>
</feature>
<feature type="compositionally biased region" description="Basic and acidic residues" evidence="1">
    <location>
        <begin position="437"/>
        <end position="450"/>
    </location>
</feature>
<sequence>MRSRRGAAVPPLRCIASSAHRPIGSSAHRLIGQVAARIAAPWLAIPVARAGSPPIGPSRLFGCPAADEGLRRDDAIAPLVLRAIEQLVGGAQDFVDGVAVAPVLRHADAHGHGRVLAVDAERCVRDRGPHPLGDAARRVGEHARQQHHEFLAADARDVVVRANRGEALAHEIAQHDVADLMAVVVVDRLEVVEIEREQRERGAVAFRARDLRLHLLDELAPVRRARQRIGGREVLELLIGALELLQHALGARHRFGEPRHQVLLAVDGRERAGRHQRLHDAEAQHEEAAREDRVREPPHVIPRLAENERDRRQRERRHRDAVDEHQRRADAPHEQQRDVDERHDHRAALHRCARPQMAGDRRIRDRGHGEAHDDVAGDPRQPHRQMRAALRWIGVAEVRQLPDEQQDRHHEARCGPVQQEQPDVLVRHAGERAVQRIDQREAEEAEREPAQQRLARRQIAAPCDVGDEQPLERRGGDRQFVELMVLEDEPRIDEEPHIGDQERRHEREADQQACGVEPGDRADHTRRFMGCEDGAHGGLRNAVPGSKWEIRAGRRAASGRRAGSRAASFRCASCVV</sequence>
<name>Q3JTZ9_BURP1</name>
<proteinExistence type="predicted"/>
<feature type="compositionally biased region" description="Basic and acidic residues" evidence="1">
    <location>
        <begin position="359"/>
        <end position="381"/>
    </location>
</feature>
<evidence type="ECO:0000313" key="2">
    <source>
        <dbReference type="EMBL" id="ABA49227.1"/>
    </source>
</evidence>
<dbReference type="Proteomes" id="UP000002700">
    <property type="component" value="Chromosome I"/>
</dbReference>
<protein>
    <submittedName>
        <fullName evidence="2">200 kDa antigen p200, putative</fullName>
    </submittedName>
</protein>
<evidence type="ECO:0000313" key="3">
    <source>
        <dbReference type="Proteomes" id="UP000002700"/>
    </source>
</evidence>
<gene>
    <name evidence="2" type="ordered locus">BURPS1710b_1550</name>
</gene>
<evidence type="ECO:0000256" key="1">
    <source>
        <dbReference type="SAM" id="MobiDB-lite"/>
    </source>
</evidence>
<feature type="region of interest" description="Disordered" evidence="1">
    <location>
        <begin position="403"/>
        <end position="423"/>
    </location>
</feature>
<feature type="compositionally biased region" description="Basic and acidic residues" evidence="1">
    <location>
        <begin position="403"/>
        <end position="413"/>
    </location>
</feature>
<feature type="compositionally biased region" description="Basic and acidic residues" evidence="1">
    <location>
        <begin position="305"/>
        <end position="343"/>
    </location>
</feature>
<organism evidence="2 3">
    <name type="scientific">Burkholderia pseudomallei (strain 1710b)</name>
    <dbReference type="NCBI Taxonomy" id="320372"/>
    <lineage>
        <taxon>Bacteria</taxon>
        <taxon>Pseudomonadati</taxon>
        <taxon>Pseudomonadota</taxon>
        <taxon>Betaproteobacteria</taxon>
        <taxon>Burkholderiales</taxon>
        <taxon>Burkholderiaceae</taxon>
        <taxon>Burkholderia</taxon>
        <taxon>pseudomallei group</taxon>
    </lineage>
</organism>
<feature type="compositionally biased region" description="Basic and acidic residues" evidence="1">
    <location>
        <begin position="273"/>
        <end position="298"/>
    </location>
</feature>
<dbReference type="KEGG" id="bpm:BURPS1710b_1550"/>
<dbReference type="EMBL" id="CP000124">
    <property type="protein sequence ID" value="ABA49227.1"/>
    <property type="molecule type" value="Genomic_DNA"/>
</dbReference>
<feature type="region of interest" description="Disordered" evidence="1">
    <location>
        <begin position="493"/>
        <end position="521"/>
    </location>
</feature>
<feature type="region of interest" description="Disordered" evidence="1">
    <location>
        <begin position="356"/>
        <end position="383"/>
    </location>
</feature>
<dbReference type="EnsemblBacteria" id="ABA49227">
    <property type="protein sequence ID" value="ABA49227"/>
    <property type="gene ID" value="BURPS1710b_1550"/>
</dbReference>
<dbReference type="AlphaFoldDB" id="Q3JTZ9"/>
<accession>Q3JTZ9</accession>
<feature type="region of interest" description="Disordered" evidence="1">
    <location>
        <begin position="273"/>
        <end position="343"/>
    </location>
</feature>
<dbReference type="HOGENOM" id="CLU_473035_0_0_4"/>
<reference evidence="2 3" key="1">
    <citation type="submission" date="2005-09" db="EMBL/GenBank/DDBJ databases">
        <authorList>
            <person name="Woods D.E."/>
            <person name="Nierman W.C."/>
        </authorList>
    </citation>
    <scope>NUCLEOTIDE SEQUENCE [LARGE SCALE GENOMIC DNA]</scope>
    <source>
        <strain evidence="2 3">1710b</strain>
    </source>
</reference>
<feature type="compositionally biased region" description="Basic and acidic residues" evidence="1">
    <location>
        <begin position="493"/>
        <end position="510"/>
    </location>
</feature>